<accession>A0A174MPQ5</accession>
<sequence>MLKVVAFMKQVADGLQMGETLVLRTFIVAVSMPSLLIVGKGILHLMR</sequence>
<feature type="transmembrane region" description="Helical" evidence="1">
    <location>
        <begin position="21"/>
        <end position="43"/>
    </location>
</feature>
<dbReference type="Proteomes" id="UP000095657">
    <property type="component" value="Unassembled WGS sequence"/>
</dbReference>
<keyword evidence="1" id="KW-0472">Membrane</keyword>
<dbReference type="EMBL" id="CZAI01000004">
    <property type="protein sequence ID" value="CUP38414.1"/>
    <property type="molecule type" value="Genomic_DNA"/>
</dbReference>
<evidence type="ECO:0000313" key="3">
    <source>
        <dbReference type="Proteomes" id="UP000095657"/>
    </source>
</evidence>
<name>A0A174MPQ5_9BACE</name>
<evidence type="ECO:0000313" key="2">
    <source>
        <dbReference type="EMBL" id="CUP38414.1"/>
    </source>
</evidence>
<dbReference type="AlphaFoldDB" id="A0A174MPQ5"/>
<proteinExistence type="predicted"/>
<reference evidence="2 3" key="1">
    <citation type="submission" date="2015-09" db="EMBL/GenBank/DDBJ databases">
        <authorList>
            <consortium name="Pathogen Informatics"/>
        </authorList>
    </citation>
    <scope>NUCLEOTIDE SEQUENCE [LARGE SCALE GENOMIC DNA]</scope>
    <source>
        <strain evidence="2 3">2789STDY5834880</strain>
    </source>
</reference>
<protein>
    <submittedName>
        <fullName evidence="2">Uncharacterized protein</fullName>
    </submittedName>
</protein>
<keyword evidence="1" id="KW-1133">Transmembrane helix</keyword>
<gene>
    <name evidence="2" type="ORF">ERS852494_02124</name>
</gene>
<keyword evidence="1" id="KW-0812">Transmembrane</keyword>
<evidence type="ECO:0000256" key="1">
    <source>
        <dbReference type="SAM" id="Phobius"/>
    </source>
</evidence>
<organism evidence="2 3">
    <name type="scientific">Bacteroides caccae</name>
    <dbReference type="NCBI Taxonomy" id="47678"/>
    <lineage>
        <taxon>Bacteria</taxon>
        <taxon>Pseudomonadati</taxon>
        <taxon>Bacteroidota</taxon>
        <taxon>Bacteroidia</taxon>
        <taxon>Bacteroidales</taxon>
        <taxon>Bacteroidaceae</taxon>
        <taxon>Bacteroides</taxon>
    </lineage>
</organism>